<dbReference type="Proteomes" id="UP000054495">
    <property type="component" value="Unassembled WGS sequence"/>
</dbReference>
<dbReference type="EMBL" id="KE124865">
    <property type="protein sequence ID" value="EPB76400.1"/>
    <property type="molecule type" value="Genomic_DNA"/>
</dbReference>
<dbReference type="Gene3D" id="2.70.170.10">
    <property type="entry name" value="Neurotransmitter-gated ion-channel ligand-binding domain"/>
    <property type="match status" value="2"/>
</dbReference>
<feature type="domain" description="Neurotransmitter-gated ion-channel ligand-binding" evidence="1">
    <location>
        <begin position="32"/>
        <end position="88"/>
    </location>
</feature>
<name>A0A0D6LWH8_9BILA</name>
<keyword evidence="3" id="KW-1185">Reference proteome</keyword>
<dbReference type="GO" id="GO:0005230">
    <property type="term" value="F:extracellular ligand-gated monoatomic ion channel activity"/>
    <property type="evidence" value="ECO:0007669"/>
    <property type="project" value="InterPro"/>
</dbReference>
<organism evidence="2 3">
    <name type="scientific">Ancylostoma ceylanicum</name>
    <dbReference type="NCBI Taxonomy" id="53326"/>
    <lineage>
        <taxon>Eukaryota</taxon>
        <taxon>Metazoa</taxon>
        <taxon>Ecdysozoa</taxon>
        <taxon>Nematoda</taxon>
        <taxon>Chromadorea</taxon>
        <taxon>Rhabditida</taxon>
        <taxon>Rhabditina</taxon>
        <taxon>Rhabditomorpha</taxon>
        <taxon>Strongyloidea</taxon>
        <taxon>Ancylostomatidae</taxon>
        <taxon>Ancylostomatinae</taxon>
        <taxon>Ancylostoma</taxon>
    </lineage>
</organism>
<evidence type="ECO:0000259" key="1">
    <source>
        <dbReference type="Pfam" id="PF02931"/>
    </source>
</evidence>
<dbReference type="InterPro" id="IPR006202">
    <property type="entry name" value="Neur_chan_lig-bd"/>
</dbReference>
<dbReference type="SUPFAM" id="SSF63712">
    <property type="entry name" value="Nicotinic receptor ligand binding domain-like"/>
    <property type="match status" value="1"/>
</dbReference>
<dbReference type="InterPro" id="IPR036734">
    <property type="entry name" value="Neur_chan_lig-bd_sf"/>
</dbReference>
<feature type="domain" description="Neurotransmitter-gated ion-channel ligand-binding" evidence="1">
    <location>
        <begin position="107"/>
        <end position="170"/>
    </location>
</feature>
<reference evidence="2 3" key="1">
    <citation type="submission" date="2013-05" db="EMBL/GenBank/DDBJ databases">
        <title>Draft genome of the parasitic nematode Anyclostoma ceylanicum.</title>
        <authorList>
            <person name="Mitreva M."/>
        </authorList>
    </citation>
    <scope>NUCLEOTIDE SEQUENCE [LARGE SCALE GENOMIC DNA]</scope>
</reference>
<dbReference type="AlphaFoldDB" id="A0A0D6LWH8"/>
<proteinExistence type="predicted"/>
<dbReference type="GO" id="GO:0016020">
    <property type="term" value="C:membrane"/>
    <property type="evidence" value="ECO:0007669"/>
    <property type="project" value="InterPro"/>
</dbReference>
<sequence length="170" mass="19801">MQPLLQAKYLCADSTFQFWQVFAPPALSSFDEDRLVADLFNGYNSLIRPVPNATSPPIEVAFSLALVLLINIDEKNQIMHTNVWPTMKQSEFHRIRFGYLTSYYSTKQVCSLTFGSWTFKKEEVQISYHMGKRQVELNDYSFSGIWDVMEVPGLLIEDRSKISYQIRIRR</sequence>
<dbReference type="Pfam" id="PF02931">
    <property type="entry name" value="Neur_chan_LBD"/>
    <property type="match status" value="2"/>
</dbReference>
<gene>
    <name evidence="2" type="ORF">ANCCEY_04510</name>
</gene>
<protein>
    <submittedName>
        <fullName evidence="2">Neurotransmitter-gated ion-channel ligand binding domain protein</fullName>
    </submittedName>
</protein>
<evidence type="ECO:0000313" key="2">
    <source>
        <dbReference type="EMBL" id="EPB76400.1"/>
    </source>
</evidence>
<evidence type="ECO:0000313" key="3">
    <source>
        <dbReference type="Proteomes" id="UP000054495"/>
    </source>
</evidence>
<accession>A0A0D6LWH8</accession>